<name>A0A5E4Q802_9NEOP</name>
<evidence type="ECO:0000256" key="4">
    <source>
        <dbReference type="ARBA" id="ARBA00023242"/>
    </source>
</evidence>
<proteinExistence type="predicted"/>
<evidence type="ECO:0000256" key="3">
    <source>
        <dbReference type="ARBA" id="ARBA00023163"/>
    </source>
</evidence>
<keyword evidence="7" id="KW-1185">Reference proteome</keyword>
<feature type="compositionally biased region" description="Polar residues" evidence="5">
    <location>
        <begin position="219"/>
        <end position="244"/>
    </location>
</feature>
<comment type="subcellular location">
    <subcellularLocation>
        <location evidence="1">Nucleus</location>
    </subcellularLocation>
</comment>
<dbReference type="PANTHER" id="PTHR12709:SF5">
    <property type="entry name" value="DNA-DIRECTED RNA POLYMERASE I SUBUNIT RPA43"/>
    <property type="match status" value="1"/>
</dbReference>
<sequence>MSTIIKFDLKELKALANDKDSCVIEKRVNQNIALQPWCLGNLKESVKNLLDYKIGKFDKEFNGILLSYKNLRILQNVGSIRNDSSDIHFQVQADYFIFRPYVGATLKGVVNKKYLTHLGVLVHRVFNVVIPRPTEESDTEWEGTNIEEGQTVLFEIAALDLYGALPYIRGSLEKRWSELVEDDEDPGDSMKPLKLLDVSYVDFDKTKPVQRQMGDGLPGSSNKKLNSSIKGVNSTTNGINSATPIKSKAKKPNALVDTELRHSETISRLPKKHKKLDVV</sequence>
<evidence type="ECO:0000256" key="5">
    <source>
        <dbReference type="SAM" id="MobiDB-lite"/>
    </source>
</evidence>
<evidence type="ECO:0000256" key="2">
    <source>
        <dbReference type="ARBA" id="ARBA00022478"/>
    </source>
</evidence>
<keyword evidence="2" id="KW-0240">DNA-directed RNA polymerase</keyword>
<evidence type="ECO:0008006" key="8">
    <source>
        <dbReference type="Google" id="ProtNLM"/>
    </source>
</evidence>
<dbReference type="InterPro" id="IPR036898">
    <property type="entry name" value="RNA_pol_Rpb7-like_N_sf"/>
</dbReference>
<dbReference type="Gene3D" id="2.40.50.1060">
    <property type="match status" value="1"/>
</dbReference>
<evidence type="ECO:0000256" key="1">
    <source>
        <dbReference type="ARBA" id="ARBA00004123"/>
    </source>
</evidence>
<evidence type="ECO:0000313" key="6">
    <source>
        <dbReference type="EMBL" id="VVC93692.1"/>
    </source>
</evidence>
<dbReference type="Gene3D" id="3.30.1490.120">
    <property type="entry name" value="RNA polymerase Rpb7-like, N-terminal domain"/>
    <property type="match status" value="1"/>
</dbReference>
<organism evidence="6 7">
    <name type="scientific">Leptidea sinapis</name>
    <dbReference type="NCBI Taxonomy" id="189913"/>
    <lineage>
        <taxon>Eukaryota</taxon>
        <taxon>Metazoa</taxon>
        <taxon>Ecdysozoa</taxon>
        <taxon>Arthropoda</taxon>
        <taxon>Hexapoda</taxon>
        <taxon>Insecta</taxon>
        <taxon>Pterygota</taxon>
        <taxon>Neoptera</taxon>
        <taxon>Endopterygota</taxon>
        <taxon>Lepidoptera</taxon>
        <taxon>Glossata</taxon>
        <taxon>Ditrysia</taxon>
        <taxon>Papilionoidea</taxon>
        <taxon>Pieridae</taxon>
        <taxon>Dismorphiinae</taxon>
        <taxon>Leptidea</taxon>
    </lineage>
</organism>
<dbReference type="GO" id="GO:0005736">
    <property type="term" value="C:RNA polymerase I complex"/>
    <property type="evidence" value="ECO:0007669"/>
    <property type="project" value="TreeGrafter"/>
</dbReference>
<evidence type="ECO:0000313" key="7">
    <source>
        <dbReference type="Proteomes" id="UP000324832"/>
    </source>
</evidence>
<dbReference type="GO" id="GO:0006362">
    <property type="term" value="P:transcription elongation by RNA polymerase I"/>
    <property type="evidence" value="ECO:0007669"/>
    <property type="project" value="TreeGrafter"/>
</dbReference>
<dbReference type="GO" id="GO:0006352">
    <property type="term" value="P:DNA-templated transcription initiation"/>
    <property type="evidence" value="ECO:0007669"/>
    <property type="project" value="InterPro"/>
</dbReference>
<accession>A0A5E4Q802</accession>
<dbReference type="AlphaFoldDB" id="A0A5E4Q802"/>
<keyword evidence="3" id="KW-0804">Transcription</keyword>
<dbReference type="Proteomes" id="UP000324832">
    <property type="component" value="Unassembled WGS sequence"/>
</dbReference>
<protein>
    <recommendedName>
        <fullName evidence="8">RPA43 OB domain-containing protein</fullName>
    </recommendedName>
</protein>
<feature type="region of interest" description="Disordered" evidence="5">
    <location>
        <begin position="209"/>
        <end position="259"/>
    </location>
</feature>
<keyword evidence="4" id="KW-0539">Nucleus</keyword>
<dbReference type="InterPro" id="IPR045113">
    <property type="entry name" value="Rpb7-like"/>
</dbReference>
<reference evidence="6 7" key="1">
    <citation type="submission" date="2017-07" db="EMBL/GenBank/DDBJ databases">
        <authorList>
            <person name="Talla V."/>
            <person name="Backstrom N."/>
        </authorList>
    </citation>
    <scope>NUCLEOTIDE SEQUENCE [LARGE SCALE GENOMIC DNA]</scope>
</reference>
<dbReference type="PANTHER" id="PTHR12709">
    <property type="entry name" value="DNA-DIRECTED RNA POLYMERASE II, III"/>
    <property type="match status" value="1"/>
</dbReference>
<gene>
    <name evidence="6" type="ORF">LSINAPIS_LOCUS5829</name>
</gene>
<dbReference type="EMBL" id="FZQP02001748">
    <property type="protein sequence ID" value="VVC93692.1"/>
    <property type="molecule type" value="Genomic_DNA"/>
</dbReference>